<evidence type="ECO:0000313" key="3">
    <source>
        <dbReference type="Proteomes" id="UP001215956"/>
    </source>
</evidence>
<protein>
    <submittedName>
        <fullName evidence="2">Uncharacterized protein</fullName>
    </submittedName>
</protein>
<organism evidence="2 3">
    <name type="scientific">Candidatus Methanocrinis alkalitolerans</name>
    <dbReference type="NCBI Taxonomy" id="3033395"/>
    <lineage>
        <taxon>Archaea</taxon>
        <taxon>Methanobacteriati</taxon>
        <taxon>Methanobacteriota</taxon>
        <taxon>Stenosarchaea group</taxon>
        <taxon>Methanomicrobia</taxon>
        <taxon>Methanotrichales</taxon>
        <taxon>Methanotrichaceae</taxon>
        <taxon>Methanocrinis</taxon>
    </lineage>
</organism>
<proteinExistence type="predicted"/>
<reference evidence="2 3" key="1">
    <citation type="submission" date="2023-03" db="EMBL/GenBank/DDBJ databases">
        <title>Whole genome sequencing of Methanotrichaceae archaeon M04Ac.</title>
        <authorList>
            <person name="Khomyakova M.A."/>
            <person name="Merkel A.Y."/>
            <person name="Slobodkin A.I."/>
        </authorList>
    </citation>
    <scope>NUCLEOTIDE SEQUENCE [LARGE SCALE GENOMIC DNA]</scope>
    <source>
        <strain evidence="2 3">M04Ac</strain>
    </source>
</reference>
<dbReference type="RefSeq" id="WP_316969477.1">
    <property type="nucleotide sequence ID" value="NZ_JARFPL010000030.1"/>
</dbReference>
<keyword evidence="3" id="KW-1185">Reference proteome</keyword>
<comment type="caution">
    <text evidence="2">The sequence shown here is derived from an EMBL/GenBank/DDBJ whole genome shotgun (WGS) entry which is preliminary data.</text>
</comment>
<keyword evidence="1" id="KW-1133">Transmembrane helix</keyword>
<sequence length="218" mass="23124">MAGSSVSSVSAVSAVSPPSFNRRDLALAALVVVTGLLIFGWMAYSALSDIGGDLVQMAAPGTAELYMKKAGEYTIFREDVSVVEGRFYSTGETVPPGLVIELFDLSSGEKVELSPPFASSTYSFAGRSGRSIAAFEIDHPGIYRMTASYPPGREGPQVVLAVGTGLFGGIASKIVVAIAALFGSIAAGAAILIWGERKREKEEERLREEDRILRRKGI</sequence>
<keyword evidence="1" id="KW-0812">Transmembrane</keyword>
<feature type="transmembrane region" description="Helical" evidence="1">
    <location>
        <begin position="174"/>
        <end position="195"/>
    </location>
</feature>
<keyword evidence="1" id="KW-0472">Membrane</keyword>
<evidence type="ECO:0000256" key="1">
    <source>
        <dbReference type="SAM" id="Phobius"/>
    </source>
</evidence>
<gene>
    <name evidence="2" type="ORF">P0O24_09280</name>
</gene>
<evidence type="ECO:0000313" key="2">
    <source>
        <dbReference type="EMBL" id="MDF0593775.1"/>
    </source>
</evidence>
<dbReference type="Proteomes" id="UP001215956">
    <property type="component" value="Unassembled WGS sequence"/>
</dbReference>
<name>A0ABT5XGC8_9EURY</name>
<dbReference type="EMBL" id="JARFPL010000030">
    <property type="protein sequence ID" value="MDF0593775.1"/>
    <property type="molecule type" value="Genomic_DNA"/>
</dbReference>
<feature type="transmembrane region" description="Helical" evidence="1">
    <location>
        <begin position="25"/>
        <end position="44"/>
    </location>
</feature>
<accession>A0ABT5XGC8</accession>